<organism evidence="3 4">
    <name type="scientific">Candidatus Eisenbergiella merdavium</name>
    <dbReference type="NCBI Taxonomy" id="2838551"/>
    <lineage>
        <taxon>Bacteria</taxon>
        <taxon>Bacillati</taxon>
        <taxon>Bacillota</taxon>
        <taxon>Clostridia</taxon>
        <taxon>Lachnospirales</taxon>
        <taxon>Lachnospiraceae</taxon>
        <taxon>Eisenbergiella</taxon>
    </lineage>
</organism>
<dbReference type="InterPro" id="IPR024529">
    <property type="entry name" value="ECF_trnsprt_substrate-spec"/>
</dbReference>
<dbReference type="SMART" id="SM00267">
    <property type="entry name" value="GGDEF"/>
    <property type="match status" value="1"/>
</dbReference>
<evidence type="ECO:0000259" key="2">
    <source>
        <dbReference type="PROSITE" id="PS50887"/>
    </source>
</evidence>
<dbReference type="GO" id="GO:0052621">
    <property type="term" value="F:diguanylate cyclase activity"/>
    <property type="evidence" value="ECO:0007669"/>
    <property type="project" value="UniProtKB-EC"/>
</dbReference>
<dbReference type="GO" id="GO:0043709">
    <property type="term" value="P:cell adhesion involved in single-species biofilm formation"/>
    <property type="evidence" value="ECO:0007669"/>
    <property type="project" value="TreeGrafter"/>
</dbReference>
<dbReference type="AlphaFoldDB" id="A0A9D2NJG5"/>
<reference evidence="3" key="1">
    <citation type="journal article" date="2021" name="PeerJ">
        <title>Extensive microbial diversity within the chicken gut microbiome revealed by metagenomics and culture.</title>
        <authorList>
            <person name="Gilroy R."/>
            <person name="Ravi A."/>
            <person name="Getino M."/>
            <person name="Pursley I."/>
            <person name="Horton D.L."/>
            <person name="Alikhan N.F."/>
            <person name="Baker D."/>
            <person name="Gharbi K."/>
            <person name="Hall N."/>
            <person name="Watson M."/>
            <person name="Adriaenssens E.M."/>
            <person name="Foster-Nyarko E."/>
            <person name="Jarju S."/>
            <person name="Secka A."/>
            <person name="Antonio M."/>
            <person name="Oren A."/>
            <person name="Chaudhuri R.R."/>
            <person name="La Ragione R."/>
            <person name="Hildebrand F."/>
            <person name="Pallen M.J."/>
        </authorList>
    </citation>
    <scope>NUCLEOTIDE SEQUENCE</scope>
    <source>
        <strain evidence="3">USAMLcec2-132</strain>
    </source>
</reference>
<feature type="transmembrane region" description="Helical" evidence="1">
    <location>
        <begin position="61"/>
        <end position="78"/>
    </location>
</feature>
<evidence type="ECO:0000313" key="4">
    <source>
        <dbReference type="Proteomes" id="UP000823891"/>
    </source>
</evidence>
<keyword evidence="1" id="KW-1133">Transmembrane helix</keyword>
<dbReference type="InterPro" id="IPR050469">
    <property type="entry name" value="Diguanylate_Cyclase"/>
</dbReference>
<evidence type="ECO:0000256" key="1">
    <source>
        <dbReference type="SAM" id="Phobius"/>
    </source>
</evidence>
<dbReference type="InterPro" id="IPR000160">
    <property type="entry name" value="GGDEF_dom"/>
</dbReference>
<gene>
    <name evidence="3" type="ORF">H9761_14340</name>
</gene>
<dbReference type="PANTHER" id="PTHR45138:SF24">
    <property type="entry name" value="DIGUANYLATE CYCLASE DGCC-RELATED"/>
    <property type="match status" value="1"/>
</dbReference>
<dbReference type="Gene3D" id="1.10.1760.20">
    <property type="match status" value="1"/>
</dbReference>
<dbReference type="GO" id="GO:0005886">
    <property type="term" value="C:plasma membrane"/>
    <property type="evidence" value="ECO:0007669"/>
    <property type="project" value="TreeGrafter"/>
</dbReference>
<dbReference type="PROSITE" id="PS50887">
    <property type="entry name" value="GGDEF"/>
    <property type="match status" value="1"/>
</dbReference>
<accession>A0A9D2NJG5</accession>
<dbReference type="InterPro" id="IPR043128">
    <property type="entry name" value="Rev_trsase/Diguanyl_cyclase"/>
</dbReference>
<feature type="transmembrane region" description="Helical" evidence="1">
    <location>
        <begin position="128"/>
        <end position="151"/>
    </location>
</feature>
<evidence type="ECO:0000313" key="3">
    <source>
        <dbReference type="EMBL" id="HJC24859.1"/>
    </source>
</evidence>
<keyword evidence="1" id="KW-0472">Membrane</keyword>
<dbReference type="GO" id="GO:0022857">
    <property type="term" value="F:transmembrane transporter activity"/>
    <property type="evidence" value="ECO:0007669"/>
    <property type="project" value="InterPro"/>
</dbReference>
<dbReference type="Gene3D" id="3.30.70.270">
    <property type="match status" value="1"/>
</dbReference>
<feature type="transmembrane region" description="Helical" evidence="1">
    <location>
        <begin position="218"/>
        <end position="240"/>
    </location>
</feature>
<feature type="transmembrane region" description="Helical" evidence="1">
    <location>
        <begin position="12"/>
        <end position="32"/>
    </location>
</feature>
<sequence length="469" mass="52369">MGKERETAKSGGYLFWGLVAIELFMSFSFFGYVHIEPISLTFVYLPVLVAGCVLGAKEAAAVGAVFGLASMWKATAFYVSGGDSVFSPAMSGKPLESVILSVGTRILFGLISGLLYRQAEKGRHPLVGVIVVSTLGRPLHSFLIYACMGLLFPERGFSAVNTLDTICQWDFLPFTLAADGIIILCYLFCRSDFLQRLLHHVRVIQQENSEANDNRKNMGIMAGLFGLVLVASFSVALYFINRMGAVMSRHGVELSEKASYDVMHLQIQFLLGMISLAVMVIIVIILYQKNFNYLYYTARLDGLTGLLGRNQFFQTGEVLLNSMTSEEPEKTGCFIILDVDHFKSINDRCGHPEGDRILKEVAERLQAVFGGKGILGRLGGDEFVALLHEPMTEREVEKLLYTLKERLREIRVEGESITCSIGVIPAEPEYTIDGLYRNADRLLYEAKKKGKDQFVFGYRFQDRKAEKRN</sequence>
<keyword evidence="3" id="KW-0808">Transferase</keyword>
<feature type="transmembrane region" description="Helical" evidence="1">
    <location>
        <begin position="267"/>
        <end position="287"/>
    </location>
</feature>
<dbReference type="InterPro" id="IPR029787">
    <property type="entry name" value="Nucleotide_cyclase"/>
</dbReference>
<feature type="transmembrane region" description="Helical" evidence="1">
    <location>
        <begin position="38"/>
        <end position="56"/>
    </location>
</feature>
<comment type="caution">
    <text evidence="3">The sequence shown here is derived from an EMBL/GenBank/DDBJ whole genome shotgun (WGS) entry which is preliminary data.</text>
</comment>
<dbReference type="PANTHER" id="PTHR45138">
    <property type="entry name" value="REGULATORY COMPONENTS OF SENSORY TRANSDUCTION SYSTEM"/>
    <property type="match status" value="1"/>
</dbReference>
<dbReference type="EMBL" id="DWWS01000050">
    <property type="protein sequence ID" value="HJC24859.1"/>
    <property type="molecule type" value="Genomic_DNA"/>
</dbReference>
<dbReference type="Proteomes" id="UP000823891">
    <property type="component" value="Unassembled WGS sequence"/>
</dbReference>
<protein>
    <submittedName>
        <fullName evidence="3">Diguanylate cyclase</fullName>
        <ecNumber evidence="3">2.7.7.65</ecNumber>
    </submittedName>
</protein>
<feature type="domain" description="GGDEF" evidence="2">
    <location>
        <begin position="330"/>
        <end position="459"/>
    </location>
</feature>
<dbReference type="GO" id="GO:1902201">
    <property type="term" value="P:negative regulation of bacterial-type flagellum-dependent cell motility"/>
    <property type="evidence" value="ECO:0007669"/>
    <property type="project" value="TreeGrafter"/>
</dbReference>
<reference evidence="3" key="2">
    <citation type="submission" date="2021-04" db="EMBL/GenBank/DDBJ databases">
        <authorList>
            <person name="Gilroy R."/>
        </authorList>
    </citation>
    <scope>NUCLEOTIDE SEQUENCE</scope>
    <source>
        <strain evidence="3">USAMLcec2-132</strain>
    </source>
</reference>
<keyword evidence="1" id="KW-0812">Transmembrane</keyword>
<dbReference type="NCBIfam" id="TIGR00254">
    <property type="entry name" value="GGDEF"/>
    <property type="match status" value="1"/>
</dbReference>
<dbReference type="EC" id="2.7.7.65" evidence="3"/>
<keyword evidence="3" id="KW-0548">Nucleotidyltransferase</keyword>
<dbReference type="CDD" id="cd01949">
    <property type="entry name" value="GGDEF"/>
    <property type="match status" value="1"/>
</dbReference>
<feature type="transmembrane region" description="Helical" evidence="1">
    <location>
        <begin position="171"/>
        <end position="189"/>
    </location>
</feature>
<dbReference type="SUPFAM" id="SSF55073">
    <property type="entry name" value="Nucleotide cyclase"/>
    <property type="match status" value="1"/>
</dbReference>
<proteinExistence type="predicted"/>
<name>A0A9D2NJG5_9FIRM</name>
<dbReference type="Pfam" id="PF12822">
    <property type="entry name" value="ECF_trnsprt"/>
    <property type="match status" value="1"/>
</dbReference>
<feature type="transmembrane region" description="Helical" evidence="1">
    <location>
        <begin position="98"/>
        <end position="116"/>
    </location>
</feature>
<dbReference type="Pfam" id="PF00990">
    <property type="entry name" value="GGDEF"/>
    <property type="match status" value="1"/>
</dbReference>